<dbReference type="EMBL" id="VBOT01000037">
    <property type="protein sequence ID" value="TMQ52308.1"/>
    <property type="molecule type" value="Genomic_DNA"/>
</dbReference>
<dbReference type="Gene3D" id="6.10.250.240">
    <property type="match status" value="1"/>
</dbReference>
<dbReference type="PANTHER" id="PTHR30446:SF0">
    <property type="entry name" value="RECOMBINATION PROTEIN RECR"/>
    <property type="match status" value="1"/>
</dbReference>
<dbReference type="Pfam" id="PF21176">
    <property type="entry name" value="RecR_HhH"/>
    <property type="match status" value="1"/>
</dbReference>
<dbReference type="Gene3D" id="1.10.8.420">
    <property type="entry name" value="RecR Domain 1"/>
    <property type="match status" value="1"/>
</dbReference>
<dbReference type="AlphaFoldDB" id="A0A538SLQ8"/>
<dbReference type="PANTHER" id="PTHR30446">
    <property type="entry name" value="RECOMBINATION PROTEIN RECR"/>
    <property type="match status" value="1"/>
</dbReference>
<dbReference type="InterPro" id="IPR000093">
    <property type="entry name" value="DNA_Rcmb_RecR"/>
</dbReference>
<dbReference type="Gene3D" id="3.30.60.80">
    <property type="match status" value="1"/>
</dbReference>
<evidence type="ECO:0000256" key="2">
    <source>
        <dbReference type="ARBA" id="ARBA00022763"/>
    </source>
</evidence>
<dbReference type="GO" id="GO:0008270">
    <property type="term" value="F:zinc ion binding"/>
    <property type="evidence" value="ECO:0007669"/>
    <property type="project" value="UniProtKB-KW"/>
</dbReference>
<keyword evidence="4 7" id="KW-0862">Zinc</keyword>
<evidence type="ECO:0000256" key="3">
    <source>
        <dbReference type="ARBA" id="ARBA00022771"/>
    </source>
</evidence>
<keyword evidence="5 7" id="KW-0233">DNA recombination</keyword>
<evidence type="ECO:0000313" key="10">
    <source>
        <dbReference type="Proteomes" id="UP000320184"/>
    </source>
</evidence>
<evidence type="ECO:0000313" key="9">
    <source>
        <dbReference type="EMBL" id="TMQ52308.1"/>
    </source>
</evidence>
<evidence type="ECO:0000256" key="4">
    <source>
        <dbReference type="ARBA" id="ARBA00022833"/>
    </source>
</evidence>
<dbReference type="InterPro" id="IPR015967">
    <property type="entry name" value="Rcmb_RecR_Znf"/>
</dbReference>
<evidence type="ECO:0000256" key="5">
    <source>
        <dbReference type="ARBA" id="ARBA00023172"/>
    </source>
</evidence>
<dbReference type="InterPro" id="IPR034137">
    <property type="entry name" value="TOPRIM_RecR"/>
</dbReference>
<keyword evidence="3 7" id="KW-0863">Zinc-finger</keyword>
<evidence type="ECO:0000256" key="1">
    <source>
        <dbReference type="ARBA" id="ARBA00022723"/>
    </source>
</evidence>
<dbReference type="Proteomes" id="UP000320184">
    <property type="component" value="Unassembled WGS sequence"/>
</dbReference>
<dbReference type="GO" id="GO:0006281">
    <property type="term" value="P:DNA repair"/>
    <property type="evidence" value="ECO:0007669"/>
    <property type="project" value="UniProtKB-UniRule"/>
</dbReference>
<sequence>MYSSKYLELLIEELVKLPSIGHKSAQRLALHLLRAPREDALRLAEAIRAVRERVAFCTVCGNFTEQDPCPLCVDPERDSTVVCVVEQPVDVLAFERTGRFKGRYHVLGGALSPLDGTSPEDLRIRELLERLRPPEDGGEAAGEIREVILATNPNVAGEATALYLSRLLEPLGLRVTRIARGVPMGSDLEYSDQVTLARALEGRREVE</sequence>
<organism evidence="9 10">
    <name type="scientific">Eiseniibacteriota bacterium</name>
    <dbReference type="NCBI Taxonomy" id="2212470"/>
    <lineage>
        <taxon>Bacteria</taxon>
        <taxon>Candidatus Eiseniibacteriota</taxon>
    </lineage>
</organism>
<evidence type="ECO:0000256" key="7">
    <source>
        <dbReference type="HAMAP-Rule" id="MF_00017"/>
    </source>
</evidence>
<dbReference type="Pfam" id="PF21175">
    <property type="entry name" value="RecR_C"/>
    <property type="match status" value="1"/>
</dbReference>
<dbReference type="SMART" id="SM00493">
    <property type="entry name" value="TOPRIM"/>
    <property type="match status" value="1"/>
</dbReference>
<comment type="caution">
    <text evidence="9">The sequence shown here is derived from an EMBL/GenBank/DDBJ whole genome shotgun (WGS) entry which is preliminary data.</text>
</comment>
<feature type="domain" description="Toprim" evidence="8">
    <location>
        <begin position="80"/>
        <end position="183"/>
    </location>
</feature>
<dbReference type="GO" id="GO:0003677">
    <property type="term" value="F:DNA binding"/>
    <property type="evidence" value="ECO:0007669"/>
    <property type="project" value="UniProtKB-UniRule"/>
</dbReference>
<dbReference type="CDD" id="cd01025">
    <property type="entry name" value="TOPRIM_recR"/>
    <property type="match status" value="1"/>
</dbReference>
<reference evidence="9 10" key="1">
    <citation type="journal article" date="2019" name="Nat. Microbiol.">
        <title>Mediterranean grassland soil C-N compound turnover is dependent on rainfall and depth, and is mediated by genomically divergent microorganisms.</title>
        <authorList>
            <person name="Diamond S."/>
            <person name="Andeer P.F."/>
            <person name="Li Z."/>
            <person name="Crits-Christoph A."/>
            <person name="Burstein D."/>
            <person name="Anantharaman K."/>
            <person name="Lane K.R."/>
            <person name="Thomas B.C."/>
            <person name="Pan C."/>
            <person name="Northen T.R."/>
            <person name="Banfield J.F."/>
        </authorList>
    </citation>
    <scope>NUCLEOTIDE SEQUENCE [LARGE SCALE GENOMIC DNA]</scope>
    <source>
        <strain evidence="9">WS_3</strain>
    </source>
</reference>
<protein>
    <recommendedName>
        <fullName evidence="7">Recombination protein RecR</fullName>
    </recommendedName>
</protein>
<dbReference type="PROSITE" id="PS50880">
    <property type="entry name" value="TOPRIM"/>
    <property type="match status" value="1"/>
</dbReference>
<name>A0A538SLQ8_UNCEI</name>
<evidence type="ECO:0000256" key="6">
    <source>
        <dbReference type="ARBA" id="ARBA00023204"/>
    </source>
</evidence>
<dbReference type="Pfam" id="PF13662">
    <property type="entry name" value="Toprim_4"/>
    <property type="match status" value="1"/>
</dbReference>
<dbReference type="HAMAP" id="MF_00017">
    <property type="entry name" value="RecR"/>
    <property type="match status" value="1"/>
</dbReference>
<dbReference type="InterPro" id="IPR023627">
    <property type="entry name" value="Rcmb_RecR"/>
</dbReference>
<comment type="function">
    <text evidence="7">May play a role in DNA repair. It seems to be involved in an RecBC-independent recombinational process of DNA repair. It may act with RecF and RecO.</text>
</comment>
<dbReference type="Pfam" id="PF02132">
    <property type="entry name" value="RecR_ZnF"/>
    <property type="match status" value="1"/>
</dbReference>
<keyword evidence="6 7" id="KW-0234">DNA repair</keyword>
<gene>
    <name evidence="7 9" type="primary">recR</name>
    <name evidence="9" type="ORF">E6K73_03160</name>
</gene>
<comment type="similarity">
    <text evidence="7">Belongs to the RecR family.</text>
</comment>
<accession>A0A538SLQ8</accession>
<dbReference type="PROSITE" id="PS01300">
    <property type="entry name" value="RECR"/>
    <property type="match status" value="1"/>
</dbReference>
<keyword evidence="1 7" id="KW-0479">Metal-binding</keyword>
<proteinExistence type="inferred from homology"/>
<dbReference type="NCBIfam" id="TIGR00615">
    <property type="entry name" value="recR"/>
    <property type="match status" value="1"/>
</dbReference>
<dbReference type="Gene3D" id="3.40.1360.10">
    <property type="match status" value="1"/>
</dbReference>
<dbReference type="InterPro" id="IPR006171">
    <property type="entry name" value="TOPRIM_dom"/>
</dbReference>
<feature type="zinc finger region" description="C4-type" evidence="7">
    <location>
        <begin position="57"/>
        <end position="72"/>
    </location>
</feature>
<evidence type="ECO:0000259" key="8">
    <source>
        <dbReference type="PROSITE" id="PS50880"/>
    </source>
</evidence>
<dbReference type="GO" id="GO:0006310">
    <property type="term" value="P:DNA recombination"/>
    <property type="evidence" value="ECO:0007669"/>
    <property type="project" value="UniProtKB-UniRule"/>
</dbReference>
<dbReference type="SUPFAM" id="SSF111304">
    <property type="entry name" value="Recombination protein RecR"/>
    <property type="match status" value="1"/>
</dbReference>
<keyword evidence="2 7" id="KW-0227">DNA damage</keyword>